<dbReference type="Pfam" id="PF00172">
    <property type="entry name" value="Zn_clus"/>
    <property type="match status" value="1"/>
</dbReference>
<evidence type="ECO:0000256" key="3">
    <source>
        <dbReference type="ARBA" id="ARBA00023163"/>
    </source>
</evidence>
<keyword evidence="3" id="KW-0804">Transcription</keyword>
<keyword evidence="8" id="KW-1185">Reference proteome</keyword>
<name>A0A428QMV2_9HYPO</name>
<dbReference type="CDD" id="cd00067">
    <property type="entry name" value="GAL4"/>
    <property type="match status" value="1"/>
</dbReference>
<dbReference type="GO" id="GO:0000978">
    <property type="term" value="F:RNA polymerase II cis-regulatory region sequence-specific DNA binding"/>
    <property type="evidence" value="ECO:0007669"/>
    <property type="project" value="TreeGrafter"/>
</dbReference>
<gene>
    <name evidence="7" type="ORF">CEP51_012800</name>
</gene>
<evidence type="ECO:0000256" key="5">
    <source>
        <dbReference type="SAM" id="MobiDB-lite"/>
    </source>
</evidence>
<comment type="caution">
    <text evidence="7">The sequence shown here is derived from an EMBL/GenBank/DDBJ whole genome shotgun (WGS) entry which is preliminary data.</text>
</comment>
<accession>A0A428QMV2</accession>
<dbReference type="SUPFAM" id="SSF57701">
    <property type="entry name" value="Zn2/Cys6 DNA-binding domain"/>
    <property type="match status" value="1"/>
</dbReference>
<evidence type="ECO:0000259" key="6">
    <source>
        <dbReference type="PROSITE" id="PS50048"/>
    </source>
</evidence>
<keyword evidence="1" id="KW-0479">Metal-binding</keyword>
<dbReference type="GO" id="GO:0000981">
    <property type="term" value="F:DNA-binding transcription factor activity, RNA polymerase II-specific"/>
    <property type="evidence" value="ECO:0007669"/>
    <property type="project" value="InterPro"/>
</dbReference>
<dbReference type="InterPro" id="IPR007219">
    <property type="entry name" value="XnlR_reg_dom"/>
</dbReference>
<organism evidence="7 8">
    <name type="scientific">Fusarium floridanum</name>
    <dbReference type="NCBI Taxonomy" id="1325733"/>
    <lineage>
        <taxon>Eukaryota</taxon>
        <taxon>Fungi</taxon>
        <taxon>Dikarya</taxon>
        <taxon>Ascomycota</taxon>
        <taxon>Pezizomycotina</taxon>
        <taxon>Sordariomycetes</taxon>
        <taxon>Hypocreomycetidae</taxon>
        <taxon>Hypocreales</taxon>
        <taxon>Nectriaceae</taxon>
        <taxon>Fusarium</taxon>
        <taxon>Fusarium solani species complex</taxon>
    </lineage>
</organism>
<evidence type="ECO:0000256" key="4">
    <source>
        <dbReference type="ARBA" id="ARBA00023242"/>
    </source>
</evidence>
<dbReference type="PROSITE" id="PS50048">
    <property type="entry name" value="ZN2_CY6_FUNGAL_2"/>
    <property type="match status" value="1"/>
</dbReference>
<dbReference type="GO" id="GO:0000435">
    <property type="term" value="P:positive regulation of transcription from RNA polymerase II promoter by galactose"/>
    <property type="evidence" value="ECO:0007669"/>
    <property type="project" value="TreeGrafter"/>
</dbReference>
<evidence type="ECO:0000256" key="2">
    <source>
        <dbReference type="ARBA" id="ARBA00023015"/>
    </source>
</evidence>
<proteinExistence type="predicted"/>
<dbReference type="CDD" id="cd12148">
    <property type="entry name" value="fungal_TF_MHR"/>
    <property type="match status" value="1"/>
</dbReference>
<evidence type="ECO:0000313" key="8">
    <source>
        <dbReference type="Proteomes" id="UP000287972"/>
    </source>
</evidence>
<dbReference type="PROSITE" id="PS00463">
    <property type="entry name" value="ZN2_CY6_FUNGAL_1"/>
    <property type="match status" value="1"/>
</dbReference>
<dbReference type="GO" id="GO:0008270">
    <property type="term" value="F:zinc ion binding"/>
    <property type="evidence" value="ECO:0007669"/>
    <property type="project" value="InterPro"/>
</dbReference>
<protein>
    <recommendedName>
        <fullName evidence="6">Zn(2)-C6 fungal-type domain-containing protein</fullName>
    </recommendedName>
</protein>
<dbReference type="Gene3D" id="4.10.240.10">
    <property type="entry name" value="Zn(2)-C6 fungal-type DNA-binding domain"/>
    <property type="match status" value="1"/>
</dbReference>
<keyword evidence="4" id="KW-0539">Nucleus</keyword>
<dbReference type="SMART" id="SM00066">
    <property type="entry name" value="GAL4"/>
    <property type="match status" value="1"/>
</dbReference>
<dbReference type="Pfam" id="PF04082">
    <property type="entry name" value="Fungal_trans"/>
    <property type="match status" value="1"/>
</dbReference>
<dbReference type="InterPro" id="IPR036864">
    <property type="entry name" value="Zn2-C6_fun-type_DNA-bd_sf"/>
</dbReference>
<dbReference type="PANTHER" id="PTHR47424:SF9">
    <property type="entry name" value="TAH-2"/>
    <property type="match status" value="1"/>
</dbReference>
<dbReference type="PANTHER" id="PTHR47424">
    <property type="entry name" value="REGULATORY PROTEIN GAL4"/>
    <property type="match status" value="1"/>
</dbReference>
<dbReference type="GO" id="GO:0005634">
    <property type="term" value="C:nucleus"/>
    <property type="evidence" value="ECO:0007669"/>
    <property type="project" value="TreeGrafter"/>
</dbReference>
<dbReference type="GO" id="GO:0006351">
    <property type="term" value="P:DNA-templated transcription"/>
    <property type="evidence" value="ECO:0007669"/>
    <property type="project" value="InterPro"/>
</dbReference>
<keyword evidence="2" id="KW-0805">Transcription regulation</keyword>
<dbReference type="InterPro" id="IPR051127">
    <property type="entry name" value="Fungal_SecMet_Regulators"/>
</dbReference>
<sequence length="725" mass="80882">MPTRKVKRSERRRCAKACDNCKRRKERCDGCHPCGRCRSRHVSGDCIFTSSPRLSSINPIVNRAEALPEDHDIPDQDTLSGLRSTASHEERSAAAHSSSSPLSHGFSGLDITHIPQVSRLIQDGHGKVMFIGDSANLAFLQIIRRLVRESLGPCQFAEDPLGHLLIETTPPNQSDWILEMVSRPPARPEPADAQYLITWYLRATNCLLNLYDERELYQVWSRWIQAIDDGREPKAVSAILFLIFAIGAQACPDDRDDDAERYFNYGRFLTISGIMEDPCLSTVQANILITMYLLAASRRNAAFMYLGTAVRAAYALGIHRHDINALFDLADHTARERLWKALRILDLFMSASLGRPPSTHETRDTSAKANYSACNDLCAIFEEILTDVYSKRMVSTDILERITEHHRQWTNKFLTGLAVDDIQPTQFIEMDGGKTIPNIGLFHLKEAYYWTIMLLARPFLIENVSRHLSKVAAGDPLETENGVADSSSDLVVTRACVDSAIRTVDLLRVLQTSEEVPKRLPFVVNSLFIAALVIGLAQLGDMSRLFPLEKSLSCARALLAIFGRHDAVASRNLAIVDNLQTACSLYLEKMESRRMERQSILVGGLFGVVHDDTTTDCPVAVEREDAHEGQQDCTRLSGLDHTPFINPAGLPSCSDGNSLSSTGSGTEPMIDLSTDLQGMSDLILPMYPRTLMFETFDKDIPLFPTVDARHPARDLRQENEGELLI</sequence>
<dbReference type="AlphaFoldDB" id="A0A428QMV2"/>
<evidence type="ECO:0000256" key="1">
    <source>
        <dbReference type="ARBA" id="ARBA00022723"/>
    </source>
</evidence>
<feature type="region of interest" description="Disordered" evidence="5">
    <location>
        <begin position="67"/>
        <end position="103"/>
    </location>
</feature>
<dbReference type="Proteomes" id="UP000287972">
    <property type="component" value="Unassembled WGS sequence"/>
</dbReference>
<dbReference type="EMBL" id="NKCL01000497">
    <property type="protein sequence ID" value="RSL66608.1"/>
    <property type="molecule type" value="Genomic_DNA"/>
</dbReference>
<dbReference type="InterPro" id="IPR001138">
    <property type="entry name" value="Zn2Cys6_DnaBD"/>
</dbReference>
<evidence type="ECO:0000313" key="7">
    <source>
        <dbReference type="EMBL" id="RSL66608.1"/>
    </source>
</evidence>
<dbReference type="SMART" id="SM00906">
    <property type="entry name" value="Fungal_trans"/>
    <property type="match status" value="1"/>
</dbReference>
<reference evidence="7 8" key="1">
    <citation type="submission" date="2017-06" db="EMBL/GenBank/DDBJ databases">
        <title>Comparative genomic analysis of Ambrosia Fusariam Clade fungi.</title>
        <authorList>
            <person name="Stajich J.E."/>
            <person name="Carrillo J."/>
            <person name="Kijimoto T."/>
            <person name="Eskalen A."/>
            <person name="O'Donnell K."/>
            <person name="Kasson M."/>
        </authorList>
    </citation>
    <scope>NUCLEOTIDE SEQUENCE [LARGE SCALE GENOMIC DNA]</scope>
    <source>
        <strain evidence="7 8">NRRL62606</strain>
    </source>
</reference>
<feature type="domain" description="Zn(2)-C6 fungal-type" evidence="6">
    <location>
        <begin position="17"/>
        <end position="48"/>
    </location>
</feature>